<dbReference type="InterPro" id="IPR011042">
    <property type="entry name" value="6-blade_b-propeller_TolB-like"/>
</dbReference>
<evidence type="ECO:0000313" key="3">
    <source>
        <dbReference type="Proteomes" id="UP000053263"/>
    </source>
</evidence>
<dbReference type="InterPro" id="IPR001375">
    <property type="entry name" value="Peptidase_S9_cat"/>
</dbReference>
<dbReference type="Proteomes" id="UP000053263">
    <property type="component" value="Unassembled WGS sequence"/>
</dbReference>
<reference evidence="2 3" key="1">
    <citation type="submission" date="2014-06" db="EMBL/GenBank/DDBJ databases">
        <title>Evolutionary Origins and Diversification of the Mycorrhizal Mutualists.</title>
        <authorList>
            <consortium name="DOE Joint Genome Institute"/>
            <consortium name="Mycorrhizal Genomics Consortium"/>
            <person name="Kohler A."/>
            <person name="Kuo A."/>
            <person name="Nagy L.G."/>
            <person name="Floudas D."/>
            <person name="Copeland A."/>
            <person name="Barry K.W."/>
            <person name="Cichocki N."/>
            <person name="Veneault-Fourrey C."/>
            <person name="LaButti K."/>
            <person name="Lindquist E.A."/>
            <person name="Lipzen A."/>
            <person name="Lundell T."/>
            <person name="Morin E."/>
            <person name="Murat C."/>
            <person name="Riley R."/>
            <person name="Ohm R."/>
            <person name="Sun H."/>
            <person name="Tunlid A."/>
            <person name="Henrissat B."/>
            <person name="Grigoriev I.V."/>
            <person name="Hibbett D.S."/>
            <person name="Martin F."/>
        </authorList>
    </citation>
    <scope>NUCLEOTIDE SEQUENCE [LARGE SCALE GENOMIC DNA]</scope>
    <source>
        <strain evidence="2 3">FD-325 SS-3</strain>
    </source>
</reference>
<dbReference type="PANTHER" id="PTHR43056:SF5">
    <property type="entry name" value="PEPTIDASE S9 PROLYL OLIGOPEPTIDASE CATALYTIC DOMAIN-CONTAINING PROTEIN"/>
    <property type="match status" value="1"/>
</dbReference>
<gene>
    <name evidence="2" type="ORF">PLICRDRAFT_45589</name>
</gene>
<protein>
    <recommendedName>
        <fullName evidence="1">Peptidase S9 prolyl oligopeptidase catalytic domain-containing protein</fullName>
    </recommendedName>
</protein>
<dbReference type="SUPFAM" id="SSF82171">
    <property type="entry name" value="DPP6 N-terminal domain-like"/>
    <property type="match status" value="1"/>
</dbReference>
<dbReference type="SUPFAM" id="SSF53474">
    <property type="entry name" value="alpha/beta-Hydrolases"/>
    <property type="match status" value="1"/>
</dbReference>
<accession>A0A0C9SRL5</accession>
<name>A0A0C9SRL5_PLICR</name>
<sequence length="667" mass="71478">MSKTAPYGTWKSPITSDAITQGAIGFDAVVVDRVTSTVYHVERRPTGRNAIVNTKTNIDVVAGDWNVRTGVQEYGGGAAIASDGIIYFSNFPDGRVYKVKEGSTPEPITPESSVYRYANFAIHPVQSNIIVAVLEDHTHDVPSEVVTTLCIIDAESKTVSPLVSGADFYSSPSFSPDGTRLAWEQWFHPDMPWEGAQVVVASCSLVQGKVLIVEESGRHVLGDKDGVAACYPSWVSNESLILTYDESGYSNPWIYTTSSGKFAPILTKPINEDFGAPQWQLGAQPYAVLGNSGQTAIFMAIRGGRSVLYIIELKEGGAAQEIDCPYVSVDHLHALSDGSVPGFVFVGELPDSPGGVVLCYVSSSAADPSSSPTFSILKSSSAGSSGADFPDGIISPPLPKSVDVPPDNEPVHVVYYAPKNPEYAGSSIPGEKPPCVVNAHGGPTSMAGQSLDWLKQFFTSRGFAWLDVNYGGSSGYGRKYTARLAGKWGITDVADCIQAARALSTGPDALIDGKRTVIRGGSAGGYTTLAALANAPDPEHKFFAAGTSLYGISNMVVLAEDTHKFESRYMEKLMGGTYKQIPEVYVDRSPITHADRIVVPLLILQGKEDKVVPPNQADRIHDIVAGNGVVCEVKFYDGEGHGWRKAETKKDALDGELKFYVDVLKLE</sequence>
<dbReference type="HOGENOM" id="CLU_012236_1_0_1"/>
<evidence type="ECO:0000259" key="1">
    <source>
        <dbReference type="Pfam" id="PF00326"/>
    </source>
</evidence>
<dbReference type="Pfam" id="PF00326">
    <property type="entry name" value="Peptidase_S9"/>
    <property type="match status" value="1"/>
</dbReference>
<dbReference type="Gene3D" id="3.40.50.1820">
    <property type="entry name" value="alpha/beta hydrolase"/>
    <property type="match status" value="1"/>
</dbReference>
<dbReference type="InterPro" id="IPR050585">
    <property type="entry name" value="Xaa-Pro_dipeptidyl-ppase/CocE"/>
</dbReference>
<dbReference type="GO" id="GO:0008236">
    <property type="term" value="F:serine-type peptidase activity"/>
    <property type="evidence" value="ECO:0007669"/>
    <property type="project" value="InterPro"/>
</dbReference>
<dbReference type="AlphaFoldDB" id="A0A0C9SRL5"/>
<dbReference type="EMBL" id="KN832569">
    <property type="protein sequence ID" value="KII84782.1"/>
    <property type="molecule type" value="Genomic_DNA"/>
</dbReference>
<dbReference type="OrthoDB" id="43744at2759"/>
<keyword evidence="3" id="KW-1185">Reference proteome</keyword>
<organism evidence="2 3">
    <name type="scientific">Plicaturopsis crispa FD-325 SS-3</name>
    <dbReference type="NCBI Taxonomy" id="944288"/>
    <lineage>
        <taxon>Eukaryota</taxon>
        <taxon>Fungi</taxon>
        <taxon>Dikarya</taxon>
        <taxon>Basidiomycota</taxon>
        <taxon>Agaricomycotina</taxon>
        <taxon>Agaricomycetes</taxon>
        <taxon>Agaricomycetidae</taxon>
        <taxon>Amylocorticiales</taxon>
        <taxon>Amylocorticiaceae</taxon>
        <taxon>Plicatura</taxon>
        <taxon>Plicaturopsis crispa</taxon>
    </lineage>
</organism>
<evidence type="ECO:0000313" key="2">
    <source>
        <dbReference type="EMBL" id="KII84782.1"/>
    </source>
</evidence>
<proteinExistence type="predicted"/>
<dbReference type="InterPro" id="IPR029058">
    <property type="entry name" value="AB_hydrolase_fold"/>
</dbReference>
<dbReference type="Gene3D" id="2.120.10.30">
    <property type="entry name" value="TolB, C-terminal domain"/>
    <property type="match status" value="1"/>
</dbReference>
<feature type="domain" description="Peptidase S9 prolyl oligopeptidase catalytic" evidence="1">
    <location>
        <begin position="450"/>
        <end position="665"/>
    </location>
</feature>
<dbReference type="PANTHER" id="PTHR43056">
    <property type="entry name" value="PEPTIDASE S9 PROLYL OLIGOPEPTIDASE"/>
    <property type="match status" value="1"/>
</dbReference>
<dbReference type="GO" id="GO:0006508">
    <property type="term" value="P:proteolysis"/>
    <property type="evidence" value="ECO:0007669"/>
    <property type="project" value="InterPro"/>
</dbReference>